<evidence type="ECO:0008006" key="5">
    <source>
        <dbReference type="Google" id="ProtNLM"/>
    </source>
</evidence>
<feature type="repeat" description="PPR" evidence="2">
    <location>
        <begin position="376"/>
        <end position="406"/>
    </location>
</feature>
<dbReference type="PROSITE" id="PS51375">
    <property type="entry name" value="PPR"/>
    <property type="match status" value="4"/>
</dbReference>
<dbReference type="InterPro" id="IPR046960">
    <property type="entry name" value="PPR_At4g14850-like_plant"/>
</dbReference>
<dbReference type="PANTHER" id="PTHR47926">
    <property type="entry name" value="PENTATRICOPEPTIDE REPEAT-CONTAINING PROTEIN"/>
    <property type="match status" value="1"/>
</dbReference>
<keyword evidence="1" id="KW-0677">Repeat</keyword>
<dbReference type="Proteomes" id="UP001634007">
    <property type="component" value="Unassembled WGS sequence"/>
</dbReference>
<protein>
    <recommendedName>
        <fullName evidence="5">Pentatricopeptide repeat-containing protein</fullName>
    </recommendedName>
</protein>
<dbReference type="FunFam" id="1.25.40.10:FF:000382">
    <property type="entry name" value="Pentatricopeptide repeat-containing protein"/>
    <property type="match status" value="1"/>
</dbReference>
<feature type="repeat" description="PPR" evidence="2">
    <location>
        <begin position="306"/>
        <end position="340"/>
    </location>
</feature>
<dbReference type="AlphaFoldDB" id="A0ABD3IQB8"/>
<organism evidence="3 4">
    <name type="scientific">Eucalyptus globulus</name>
    <name type="common">Tasmanian blue gum</name>
    <dbReference type="NCBI Taxonomy" id="34317"/>
    <lineage>
        <taxon>Eukaryota</taxon>
        <taxon>Viridiplantae</taxon>
        <taxon>Streptophyta</taxon>
        <taxon>Embryophyta</taxon>
        <taxon>Tracheophyta</taxon>
        <taxon>Spermatophyta</taxon>
        <taxon>Magnoliopsida</taxon>
        <taxon>eudicotyledons</taxon>
        <taxon>Gunneridae</taxon>
        <taxon>Pentapetalae</taxon>
        <taxon>rosids</taxon>
        <taxon>malvids</taxon>
        <taxon>Myrtales</taxon>
        <taxon>Myrtaceae</taxon>
        <taxon>Myrtoideae</taxon>
        <taxon>Eucalypteae</taxon>
        <taxon>Eucalyptus</taxon>
    </lineage>
</organism>
<dbReference type="FunFam" id="1.25.40.10:FF:001681">
    <property type="entry name" value="Pentatricopeptide repeat-containing protein At4g33170 family"/>
    <property type="match status" value="1"/>
</dbReference>
<dbReference type="SUPFAM" id="SSF48452">
    <property type="entry name" value="TPR-like"/>
    <property type="match status" value="1"/>
</dbReference>
<dbReference type="Pfam" id="PF13041">
    <property type="entry name" value="PPR_2"/>
    <property type="match status" value="3"/>
</dbReference>
<evidence type="ECO:0000313" key="4">
    <source>
        <dbReference type="Proteomes" id="UP001634007"/>
    </source>
</evidence>
<dbReference type="InterPro" id="IPR011990">
    <property type="entry name" value="TPR-like_helical_dom_sf"/>
</dbReference>
<accession>A0ABD3IQB8</accession>
<gene>
    <name evidence="3" type="ORF">ACJRO7_008030</name>
</gene>
<evidence type="ECO:0000256" key="1">
    <source>
        <dbReference type="ARBA" id="ARBA00022737"/>
    </source>
</evidence>
<evidence type="ECO:0000256" key="2">
    <source>
        <dbReference type="PROSITE-ProRule" id="PRU00708"/>
    </source>
</evidence>
<dbReference type="EMBL" id="JBJKBG010000011">
    <property type="protein sequence ID" value="KAL3716361.1"/>
    <property type="molecule type" value="Genomic_DNA"/>
</dbReference>
<reference evidence="3 4" key="1">
    <citation type="submission" date="2024-11" db="EMBL/GenBank/DDBJ databases">
        <title>Chromosome-level genome assembly of Eucalyptus globulus Labill. provides insights into its genome evolution.</title>
        <authorList>
            <person name="Li X."/>
        </authorList>
    </citation>
    <scope>NUCLEOTIDE SEQUENCE [LARGE SCALE GENOMIC DNA]</scope>
    <source>
        <strain evidence="3">CL2024</strain>
        <tissue evidence="3">Fresh tender leaves</tissue>
    </source>
</reference>
<feature type="repeat" description="PPR" evidence="2">
    <location>
        <begin position="407"/>
        <end position="441"/>
    </location>
</feature>
<dbReference type="Pfam" id="PF20431">
    <property type="entry name" value="E_motif"/>
    <property type="match status" value="1"/>
</dbReference>
<name>A0ABD3IQB8_EUCGL</name>
<sequence>MLGPSLRRARTSLSNHPTVATVFPPTGFHRPAAAEEEEQLLSCELRKCARASDLRNGSAIHARLLKGSAPFSLFLRNHVLNAYLKCGSLESGLQLFDEMPERNVVSWSALIAGFVQRGRPEGAVALFRGMNREGTARPNEFTLVSALHACSLLGESGLARQVYAHVVKLGFEGNVYLINAFSTALIRNGRLSEAMEVFEKCPIRDIVSWNAIMAGYLEFSYAEVPWFWGRMIREGEVKPDHYTFSSVLTALAALSDIDMGLQVHAQLVKCGHGSEICVGNSLVGMYLKNLRLDEGFRAFEEMCSKDVLSWTQMAAGCLLCGEPGKALEVFAEMRKAGVMANEFTLSTALNACANIASLEEGVKIHGLRIKLGSNDDICALNALIDMYMKCGCVDAARGVFRSMKEHSVVSWTTMIIGCAQNGQAREALKFFDEMIEEGAQPNQITFVCVLYACSQGGFVDEGWKYFSSMSQRHGISRGEDHYACMVNLLGRNGQIKQAEGLILSMPFQPGVLIWQTLLGAALIHGDMETAKHASDHALKLDRKDPSTYVLLSNMFAGLRNWDGVGMMRELMGTSDVRKLPGSSWIGQEKSGPLALADG</sequence>
<dbReference type="Gene3D" id="1.25.40.10">
    <property type="entry name" value="Tetratricopeptide repeat domain"/>
    <property type="match status" value="5"/>
</dbReference>
<dbReference type="InterPro" id="IPR002885">
    <property type="entry name" value="PPR_rpt"/>
</dbReference>
<dbReference type="Pfam" id="PF01535">
    <property type="entry name" value="PPR"/>
    <property type="match status" value="2"/>
</dbReference>
<proteinExistence type="predicted"/>
<dbReference type="InterPro" id="IPR046848">
    <property type="entry name" value="E_motif"/>
</dbReference>
<comment type="caution">
    <text evidence="3">The sequence shown here is derived from an EMBL/GenBank/DDBJ whole genome shotgun (WGS) entry which is preliminary data.</text>
</comment>
<evidence type="ECO:0000313" key="3">
    <source>
        <dbReference type="EMBL" id="KAL3716361.1"/>
    </source>
</evidence>
<feature type="repeat" description="PPR" evidence="2">
    <location>
        <begin position="103"/>
        <end position="137"/>
    </location>
</feature>
<dbReference type="NCBIfam" id="TIGR00756">
    <property type="entry name" value="PPR"/>
    <property type="match status" value="6"/>
</dbReference>
<keyword evidence="4" id="KW-1185">Reference proteome</keyword>
<dbReference type="PANTHER" id="PTHR47926:SF349">
    <property type="entry name" value="(WILD MALAYSIAN BANANA) HYPOTHETICAL PROTEIN"/>
    <property type="match status" value="1"/>
</dbReference>